<dbReference type="AlphaFoldDB" id="A0A5U4CR29"/>
<evidence type="ECO:0000259" key="5">
    <source>
        <dbReference type="Pfam" id="PF06958"/>
    </source>
</evidence>
<evidence type="ECO:0000256" key="1">
    <source>
        <dbReference type="ARBA" id="ARBA00022529"/>
    </source>
</evidence>
<feature type="region of interest" description="Disordered" evidence="4">
    <location>
        <begin position="34"/>
        <end position="55"/>
    </location>
</feature>
<gene>
    <name evidence="6" type="ORF">AMM99_25510</name>
</gene>
<dbReference type="InterPro" id="IPR036302">
    <property type="entry name" value="Pyosin/cloacin_T_dom_sf"/>
</dbReference>
<dbReference type="InterPro" id="IPR016128">
    <property type="entry name" value="Pyosin/cloacin_T_dom"/>
</dbReference>
<dbReference type="GO" id="GO:0031640">
    <property type="term" value="P:killing of cells of another organism"/>
    <property type="evidence" value="ECO:0007669"/>
    <property type="project" value="UniProtKB-KW"/>
</dbReference>
<feature type="domain" description="Pyosin/cloacin translocation" evidence="5">
    <location>
        <begin position="6"/>
        <end position="105"/>
    </location>
</feature>
<reference evidence="6" key="1">
    <citation type="submission" date="2018-07" db="EMBL/GenBank/DDBJ databases">
        <authorList>
            <consortium name="PulseNet: The National Subtyping Network for Foodborne Disease Surveillance"/>
            <person name="Tarr C.L."/>
            <person name="Trees E."/>
            <person name="Katz L.S."/>
            <person name="Carleton-Romer H.A."/>
            <person name="Stroika S."/>
            <person name="Kucerova Z."/>
            <person name="Roache K.F."/>
            <person name="Sabol A.L."/>
            <person name="Besser J."/>
            <person name="Gerner-Smidt P."/>
        </authorList>
    </citation>
    <scope>NUCLEOTIDE SEQUENCE</scope>
    <source>
        <strain evidence="6">2015K-0757</strain>
    </source>
</reference>
<keyword evidence="2" id="KW-0044">Antibiotic</keyword>
<keyword evidence="1" id="KW-0929">Antimicrobial</keyword>
<evidence type="ECO:0000256" key="3">
    <source>
        <dbReference type="ARBA" id="ARBA00023048"/>
    </source>
</evidence>
<sequence length="121" mass="13058">MLESVRDSDTGLDKIIVPGLNGSRAREVIVNPSADGMPEGMFPGHGDALPHTPLNNAVSVKPEVEDTDEPLQVEDYPVPGVGQLQDFIYWQVFPDGSSYRPVYVVMTPEPGNLVADVVTVP</sequence>
<keyword evidence="3" id="KW-0078">Bacteriocin</keyword>
<evidence type="ECO:0000256" key="4">
    <source>
        <dbReference type="SAM" id="MobiDB-lite"/>
    </source>
</evidence>
<accession>A0A5U4CR29</accession>
<dbReference type="Pfam" id="PF06958">
    <property type="entry name" value="Pyocin_S"/>
    <property type="match status" value="1"/>
</dbReference>
<comment type="caution">
    <text evidence="6">The sequence shown here is derived from an EMBL/GenBank/DDBJ whole genome shotgun (WGS) entry which is preliminary data.</text>
</comment>
<dbReference type="EMBL" id="AAGMUQ010000049">
    <property type="protein sequence ID" value="EBP8539880.1"/>
    <property type="molecule type" value="Genomic_DNA"/>
</dbReference>
<proteinExistence type="predicted"/>
<name>A0A5U4CR29_SALER</name>
<dbReference type="SUPFAM" id="SSF69369">
    <property type="entry name" value="Cloacin translocation domain"/>
    <property type="match status" value="1"/>
</dbReference>
<evidence type="ECO:0000313" key="6">
    <source>
        <dbReference type="EMBL" id="EBP8539880.1"/>
    </source>
</evidence>
<evidence type="ECO:0000256" key="2">
    <source>
        <dbReference type="ARBA" id="ARBA00023022"/>
    </source>
</evidence>
<organism evidence="6">
    <name type="scientific">Salmonella enterica</name>
    <name type="common">Salmonella choleraesuis</name>
    <dbReference type="NCBI Taxonomy" id="28901"/>
    <lineage>
        <taxon>Bacteria</taxon>
        <taxon>Pseudomonadati</taxon>
        <taxon>Pseudomonadota</taxon>
        <taxon>Gammaproteobacteria</taxon>
        <taxon>Enterobacterales</taxon>
        <taxon>Enterobacteriaceae</taxon>
        <taxon>Salmonella</taxon>
    </lineage>
</organism>
<protein>
    <recommendedName>
        <fullName evidence="5">Pyosin/cloacin translocation domain-containing protein</fullName>
    </recommendedName>
</protein>
<dbReference type="GO" id="GO:0042742">
    <property type="term" value="P:defense response to bacterium"/>
    <property type="evidence" value="ECO:0007669"/>
    <property type="project" value="UniProtKB-KW"/>
</dbReference>
<feature type="non-terminal residue" evidence="6">
    <location>
        <position position="121"/>
    </location>
</feature>